<organism evidence="2 3">
    <name type="scientific">Turnera subulata</name>
    <dbReference type="NCBI Taxonomy" id="218843"/>
    <lineage>
        <taxon>Eukaryota</taxon>
        <taxon>Viridiplantae</taxon>
        <taxon>Streptophyta</taxon>
        <taxon>Embryophyta</taxon>
        <taxon>Tracheophyta</taxon>
        <taxon>Spermatophyta</taxon>
        <taxon>Magnoliopsida</taxon>
        <taxon>eudicotyledons</taxon>
        <taxon>Gunneridae</taxon>
        <taxon>Pentapetalae</taxon>
        <taxon>rosids</taxon>
        <taxon>fabids</taxon>
        <taxon>Malpighiales</taxon>
        <taxon>Passifloraceae</taxon>
        <taxon>Turnera</taxon>
    </lineage>
</organism>
<evidence type="ECO:0000313" key="2">
    <source>
        <dbReference type="EMBL" id="KAJ4829341.1"/>
    </source>
</evidence>
<evidence type="ECO:0000313" key="3">
    <source>
        <dbReference type="Proteomes" id="UP001141552"/>
    </source>
</evidence>
<comment type="caution">
    <text evidence="2">The sequence shown here is derived from an EMBL/GenBank/DDBJ whole genome shotgun (WGS) entry which is preliminary data.</text>
</comment>
<reference evidence="2" key="2">
    <citation type="journal article" date="2023" name="Plants (Basel)">
        <title>Annotation of the Turnera subulata (Passifloraceae) Draft Genome Reveals the S-Locus Evolved after the Divergence of Turneroideae from Passifloroideae in a Stepwise Manner.</title>
        <authorList>
            <person name="Henning P.M."/>
            <person name="Roalson E.H."/>
            <person name="Mir W."/>
            <person name="McCubbin A.G."/>
            <person name="Shore J.S."/>
        </authorList>
    </citation>
    <scope>NUCLEOTIDE SEQUENCE</scope>
    <source>
        <strain evidence="2">F60SS</strain>
    </source>
</reference>
<proteinExistence type="predicted"/>
<accession>A0A9Q0FFF8</accession>
<feature type="chain" id="PRO_5040241842" description="Secreted protein" evidence="1">
    <location>
        <begin position="22"/>
        <end position="122"/>
    </location>
</feature>
<keyword evidence="3" id="KW-1185">Reference proteome</keyword>
<dbReference type="Proteomes" id="UP001141552">
    <property type="component" value="Unassembled WGS sequence"/>
</dbReference>
<feature type="signal peptide" evidence="1">
    <location>
        <begin position="1"/>
        <end position="21"/>
    </location>
</feature>
<dbReference type="EMBL" id="JAKUCV010005917">
    <property type="protein sequence ID" value="KAJ4829341.1"/>
    <property type="molecule type" value="Genomic_DNA"/>
</dbReference>
<name>A0A9Q0FFF8_9ROSI</name>
<evidence type="ECO:0008006" key="4">
    <source>
        <dbReference type="Google" id="ProtNLM"/>
    </source>
</evidence>
<dbReference type="AlphaFoldDB" id="A0A9Q0FFF8"/>
<reference evidence="2" key="1">
    <citation type="submission" date="2022-02" db="EMBL/GenBank/DDBJ databases">
        <authorList>
            <person name="Henning P.M."/>
            <person name="McCubbin A.G."/>
            <person name="Shore J.S."/>
        </authorList>
    </citation>
    <scope>NUCLEOTIDE SEQUENCE</scope>
    <source>
        <strain evidence="2">F60SS</strain>
        <tissue evidence="2">Leaves</tissue>
    </source>
</reference>
<keyword evidence="1" id="KW-0732">Signal</keyword>
<sequence length="122" mass="14276">MHHHLLCSSFSFSLLYSFWQAICLAPQGLERQGPRDMFQSPVDLTCRIRMVVGFVLSNCGCCSCGFLKGRCLRIFCYGIELCLWIVWSWRAPELRPTPPASSHVWWYLVLASKAWWLWCLWI</sequence>
<gene>
    <name evidence="2" type="ORF">Tsubulata_022407</name>
</gene>
<evidence type="ECO:0000256" key="1">
    <source>
        <dbReference type="SAM" id="SignalP"/>
    </source>
</evidence>
<protein>
    <recommendedName>
        <fullName evidence="4">Secreted protein</fullName>
    </recommendedName>
</protein>